<dbReference type="SUPFAM" id="SSF46785">
    <property type="entry name" value="Winged helix' DNA-binding domain"/>
    <property type="match status" value="1"/>
</dbReference>
<dbReference type="InterPro" id="IPR018656">
    <property type="entry name" value="DUF2087"/>
</dbReference>
<dbReference type="Gene3D" id="1.10.10.10">
    <property type="entry name" value="Winged helix-like DNA-binding domain superfamily/Winged helix DNA-binding domain"/>
    <property type="match status" value="1"/>
</dbReference>
<organism evidence="5 6">
    <name type="scientific">Candidatus Xianfuyuplasma coldseepsis</name>
    <dbReference type="NCBI Taxonomy" id="2782163"/>
    <lineage>
        <taxon>Bacteria</taxon>
        <taxon>Bacillati</taxon>
        <taxon>Mycoplasmatota</taxon>
        <taxon>Mollicutes</taxon>
        <taxon>Candidatus Izemoplasmatales</taxon>
        <taxon>Candidatus Izemoplasmataceae</taxon>
        <taxon>Candidatus Xianfuyuplasma</taxon>
    </lineage>
</organism>
<dbReference type="Pfam" id="PF12840">
    <property type="entry name" value="HTH_20"/>
    <property type="match status" value="1"/>
</dbReference>
<dbReference type="GO" id="GO:0003677">
    <property type="term" value="F:DNA binding"/>
    <property type="evidence" value="ECO:0007669"/>
    <property type="project" value="UniProtKB-KW"/>
</dbReference>
<dbReference type="InterPro" id="IPR011991">
    <property type="entry name" value="ArsR-like_HTH"/>
</dbReference>
<protein>
    <submittedName>
        <fullName evidence="5">Metalloregulator ArsR/SmtB family transcription factor</fullName>
    </submittedName>
</protein>
<feature type="domain" description="HTH arsR-type" evidence="4">
    <location>
        <begin position="6"/>
        <end position="104"/>
    </location>
</feature>
<keyword evidence="3" id="KW-0804">Transcription</keyword>
<dbReference type="PANTHER" id="PTHR33154:SF35">
    <property type="entry name" value="TRANSCRIPTIONAL REGULATOR, ARSR FAMILY"/>
    <property type="match status" value="1"/>
</dbReference>
<sequence length="191" mass="22644">MSIKIKKGESFVEYEKVFKVLSDKSRLRILATLLKEPMYVELLANRLDLHPSTVSFHLKKLERAGMVSSVKEQYYVMYSINKKVLNINVMQILSSMRTSSQTEEEREEEYNQKILSNFFKDGILQSIPVQLKKRKIVLEKIAQSFDCNRTYTEKEVNHIISDFHPDFCTIRREFIMNKMFTRENGIYQKIK</sequence>
<dbReference type="EMBL" id="CP048914">
    <property type="protein sequence ID" value="QMS85627.1"/>
    <property type="molecule type" value="Genomic_DNA"/>
</dbReference>
<dbReference type="AlphaFoldDB" id="A0A7L7KSD2"/>
<dbReference type="NCBIfam" id="NF033788">
    <property type="entry name" value="HTH_metalloreg"/>
    <property type="match status" value="1"/>
</dbReference>
<name>A0A7L7KSD2_9MOLU</name>
<dbReference type="CDD" id="cd00090">
    <property type="entry name" value="HTH_ARSR"/>
    <property type="match status" value="1"/>
</dbReference>
<dbReference type="SMART" id="SM00418">
    <property type="entry name" value="HTH_ARSR"/>
    <property type="match status" value="1"/>
</dbReference>
<reference evidence="5 6" key="1">
    <citation type="submission" date="2020-02" db="EMBL/GenBank/DDBJ databases">
        <authorList>
            <person name="Zheng R.K."/>
            <person name="Sun C.M."/>
        </authorList>
    </citation>
    <scope>NUCLEOTIDE SEQUENCE [LARGE SCALE GENOMIC DNA]</scope>
    <source>
        <strain evidence="6">zrk13</strain>
    </source>
</reference>
<evidence type="ECO:0000256" key="3">
    <source>
        <dbReference type="ARBA" id="ARBA00023163"/>
    </source>
</evidence>
<dbReference type="InterPro" id="IPR036390">
    <property type="entry name" value="WH_DNA-bd_sf"/>
</dbReference>
<dbReference type="Proteomes" id="UP000514720">
    <property type="component" value="Chromosome"/>
</dbReference>
<evidence type="ECO:0000313" key="5">
    <source>
        <dbReference type="EMBL" id="QMS85627.1"/>
    </source>
</evidence>
<evidence type="ECO:0000313" key="6">
    <source>
        <dbReference type="Proteomes" id="UP000514720"/>
    </source>
</evidence>
<dbReference type="PROSITE" id="PS50987">
    <property type="entry name" value="HTH_ARSR_2"/>
    <property type="match status" value="1"/>
</dbReference>
<dbReference type="GO" id="GO:0003700">
    <property type="term" value="F:DNA-binding transcription factor activity"/>
    <property type="evidence" value="ECO:0007669"/>
    <property type="project" value="InterPro"/>
</dbReference>
<dbReference type="PRINTS" id="PR00778">
    <property type="entry name" value="HTHARSR"/>
</dbReference>
<dbReference type="PANTHER" id="PTHR33154">
    <property type="entry name" value="TRANSCRIPTIONAL REGULATOR, ARSR FAMILY"/>
    <property type="match status" value="1"/>
</dbReference>
<keyword evidence="2" id="KW-0238">DNA-binding</keyword>
<gene>
    <name evidence="5" type="ORF">G4Z02_07690</name>
</gene>
<evidence type="ECO:0000256" key="2">
    <source>
        <dbReference type="ARBA" id="ARBA00023125"/>
    </source>
</evidence>
<accession>A0A7L7KSD2</accession>
<keyword evidence="6" id="KW-1185">Reference proteome</keyword>
<evidence type="ECO:0000259" key="4">
    <source>
        <dbReference type="PROSITE" id="PS50987"/>
    </source>
</evidence>
<dbReference type="Pfam" id="PF09860">
    <property type="entry name" value="DUF2087"/>
    <property type="match status" value="1"/>
</dbReference>
<dbReference type="KEGG" id="xcl:G4Z02_07690"/>
<dbReference type="InterPro" id="IPR036388">
    <property type="entry name" value="WH-like_DNA-bd_sf"/>
</dbReference>
<dbReference type="InterPro" id="IPR001845">
    <property type="entry name" value="HTH_ArsR_DNA-bd_dom"/>
</dbReference>
<dbReference type="InterPro" id="IPR051081">
    <property type="entry name" value="HTH_MetalResp_TranReg"/>
</dbReference>
<keyword evidence="1" id="KW-0805">Transcription regulation</keyword>
<evidence type="ECO:0000256" key="1">
    <source>
        <dbReference type="ARBA" id="ARBA00023015"/>
    </source>
</evidence>
<proteinExistence type="predicted"/>